<organism evidence="2 3">
    <name type="scientific">Paractinoplanes globisporus</name>
    <dbReference type="NCBI Taxonomy" id="113565"/>
    <lineage>
        <taxon>Bacteria</taxon>
        <taxon>Bacillati</taxon>
        <taxon>Actinomycetota</taxon>
        <taxon>Actinomycetes</taxon>
        <taxon>Micromonosporales</taxon>
        <taxon>Micromonosporaceae</taxon>
        <taxon>Paractinoplanes</taxon>
    </lineage>
</organism>
<comment type="caution">
    <text evidence="2">The sequence shown here is derived from an EMBL/GenBank/DDBJ whole genome shotgun (WGS) entry which is preliminary data.</text>
</comment>
<dbReference type="Pfam" id="PF12867">
    <property type="entry name" value="DinB_2"/>
    <property type="match status" value="1"/>
</dbReference>
<dbReference type="SUPFAM" id="SSF109854">
    <property type="entry name" value="DinB/YfiT-like putative metalloenzymes"/>
    <property type="match status" value="1"/>
</dbReference>
<accession>A0ABW6WVR8</accession>
<gene>
    <name evidence="2" type="ORF">ACFY35_48680</name>
</gene>
<reference evidence="2 3" key="1">
    <citation type="submission" date="2024-10" db="EMBL/GenBank/DDBJ databases">
        <title>The Natural Products Discovery Center: Release of the First 8490 Sequenced Strains for Exploring Actinobacteria Biosynthetic Diversity.</title>
        <authorList>
            <person name="Kalkreuter E."/>
            <person name="Kautsar S.A."/>
            <person name="Yang D."/>
            <person name="Bader C.D."/>
            <person name="Teijaro C.N."/>
            <person name="Fluegel L."/>
            <person name="Davis C.M."/>
            <person name="Simpson J.R."/>
            <person name="Lauterbach L."/>
            <person name="Steele A.D."/>
            <person name="Gui C."/>
            <person name="Meng S."/>
            <person name="Li G."/>
            <person name="Viehrig K."/>
            <person name="Ye F."/>
            <person name="Su P."/>
            <person name="Kiefer A.F."/>
            <person name="Nichols A."/>
            <person name="Cepeda A.J."/>
            <person name="Yan W."/>
            <person name="Fan B."/>
            <person name="Jiang Y."/>
            <person name="Adhikari A."/>
            <person name="Zheng C.-J."/>
            <person name="Schuster L."/>
            <person name="Cowan T.M."/>
            <person name="Smanski M.J."/>
            <person name="Chevrette M.G."/>
            <person name="De Carvalho L.P.S."/>
            <person name="Shen B."/>
        </authorList>
    </citation>
    <scope>NUCLEOTIDE SEQUENCE [LARGE SCALE GENOMIC DNA]</scope>
    <source>
        <strain evidence="2 3">NPDC000087</strain>
    </source>
</reference>
<evidence type="ECO:0000313" key="3">
    <source>
        <dbReference type="Proteomes" id="UP001602245"/>
    </source>
</evidence>
<dbReference type="InterPro" id="IPR034660">
    <property type="entry name" value="DinB/YfiT-like"/>
</dbReference>
<feature type="domain" description="DinB-like" evidence="1">
    <location>
        <begin position="19"/>
        <end position="170"/>
    </location>
</feature>
<evidence type="ECO:0000313" key="2">
    <source>
        <dbReference type="EMBL" id="MFF5297356.1"/>
    </source>
</evidence>
<name>A0ABW6WVR8_9ACTN</name>
<evidence type="ECO:0000259" key="1">
    <source>
        <dbReference type="Pfam" id="PF12867"/>
    </source>
</evidence>
<dbReference type="EMBL" id="JBIAZU010000011">
    <property type="protein sequence ID" value="MFF5297356.1"/>
    <property type="molecule type" value="Genomic_DNA"/>
</dbReference>
<dbReference type="Proteomes" id="UP001602245">
    <property type="component" value="Unassembled WGS sequence"/>
</dbReference>
<keyword evidence="3" id="KW-1185">Reference proteome</keyword>
<proteinExistence type="predicted"/>
<dbReference type="InterPro" id="IPR024775">
    <property type="entry name" value="DinB-like"/>
</dbReference>
<dbReference type="Gene3D" id="1.20.120.450">
    <property type="entry name" value="dinb family like domain"/>
    <property type="match status" value="1"/>
</dbReference>
<protein>
    <submittedName>
        <fullName evidence="2">DinB family protein</fullName>
    </submittedName>
</protein>
<sequence length="183" mass="20502">MIVDWGSLLVSQLEFYWDAHLRPRLDGLTDDEYLWEPVAGCWTVHPDGKGGFAYDGYQQHPTPPPFTTIAWRIVHTATAMSTRTSTFFRDSGDADMFDLRHWPATIPGTAADGVAFLSECYRDWHDNIAALDADALARPLGPKGGFFADDPMAALIIHINREVMHHGGEIGVLRDLYREGFKP</sequence>
<dbReference type="RefSeq" id="WP_020511868.1">
    <property type="nucleotide sequence ID" value="NZ_JBIAZU010000011.1"/>
</dbReference>